<evidence type="ECO:0000259" key="1">
    <source>
        <dbReference type="Pfam" id="PF13456"/>
    </source>
</evidence>
<dbReference type="EMBL" id="JBJUIK010000005">
    <property type="protein sequence ID" value="KAL3527572.1"/>
    <property type="molecule type" value="Genomic_DNA"/>
</dbReference>
<accession>A0ABD3A9S0</accession>
<dbReference type="Gene3D" id="3.30.420.10">
    <property type="entry name" value="Ribonuclease H-like superfamily/Ribonuclease H"/>
    <property type="match status" value="1"/>
</dbReference>
<proteinExistence type="predicted"/>
<dbReference type="InterPro" id="IPR052929">
    <property type="entry name" value="RNase_H-like_EbsB-rel"/>
</dbReference>
<dbReference type="Pfam" id="PF13456">
    <property type="entry name" value="RVT_3"/>
    <property type="match status" value="1"/>
</dbReference>
<reference evidence="2 3" key="1">
    <citation type="submission" date="2024-11" db="EMBL/GenBank/DDBJ databases">
        <title>A near-complete genome assembly of Cinchona calisaya.</title>
        <authorList>
            <person name="Lian D.C."/>
            <person name="Zhao X.W."/>
            <person name="Wei L."/>
        </authorList>
    </citation>
    <scope>NUCLEOTIDE SEQUENCE [LARGE SCALE GENOMIC DNA]</scope>
    <source>
        <tissue evidence="2">Nenye</tissue>
    </source>
</reference>
<feature type="domain" description="RNase H type-1" evidence="1">
    <location>
        <begin position="69"/>
        <end position="178"/>
    </location>
</feature>
<dbReference type="InterPro" id="IPR002156">
    <property type="entry name" value="RNaseH_domain"/>
</dbReference>
<sequence>MRFSGLEKVELFATICWILWNNHNKIFFEGQGRAQSTLRDSKIEQQRWSPRPRSVKITFDAAVIKDGIGSGLGAVERKLEEDFIAIKVVFSEEVCVLEHAEMLAARLAMELGMELQLRGFGIEGGTQAVVSALSCNSVNLSNLGFLVEEVRLLGSMLDWFSVDWIRKNNNKAAHHFAMLAKTGRMNMY</sequence>
<evidence type="ECO:0000313" key="3">
    <source>
        <dbReference type="Proteomes" id="UP001630127"/>
    </source>
</evidence>
<name>A0ABD3A9S0_9GENT</name>
<dbReference type="Proteomes" id="UP001630127">
    <property type="component" value="Unassembled WGS sequence"/>
</dbReference>
<organism evidence="2 3">
    <name type="scientific">Cinchona calisaya</name>
    <dbReference type="NCBI Taxonomy" id="153742"/>
    <lineage>
        <taxon>Eukaryota</taxon>
        <taxon>Viridiplantae</taxon>
        <taxon>Streptophyta</taxon>
        <taxon>Embryophyta</taxon>
        <taxon>Tracheophyta</taxon>
        <taxon>Spermatophyta</taxon>
        <taxon>Magnoliopsida</taxon>
        <taxon>eudicotyledons</taxon>
        <taxon>Gunneridae</taxon>
        <taxon>Pentapetalae</taxon>
        <taxon>asterids</taxon>
        <taxon>lamiids</taxon>
        <taxon>Gentianales</taxon>
        <taxon>Rubiaceae</taxon>
        <taxon>Cinchonoideae</taxon>
        <taxon>Cinchoneae</taxon>
        <taxon>Cinchona</taxon>
    </lineage>
</organism>
<dbReference type="PANTHER" id="PTHR47074:SF48">
    <property type="entry name" value="POLYNUCLEOTIDYL TRANSFERASE, RIBONUCLEASE H-LIKE SUPERFAMILY PROTEIN"/>
    <property type="match status" value="1"/>
</dbReference>
<evidence type="ECO:0000313" key="2">
    <source>
        <dbReference type="EMBL" id="KAL3527572.1"/>
    </source>
</evidence>
<keyword evidence="3" id="KW-1185">Reference proteome</keyword>
<dbReference type="AlphaFoldDB" id="A0ABD3A9S0"/>
<dbReference type="PANTHER" id="PTHR47074">
    <property type="entry name" value="BNAC02G40300D PROTEIN"/>
    <property type="match status" value="1"/>
</dbReference>
<dbReference type="InterPro" id="IPR036397">
    <property type="entry name" value="RNaseH_sf"/>
</dbReference>
<protein>
    <recommendedName>
        <fullName evidence="1">RNase H type-1 domain-containing protein</fullName>
    </recommendedName>
</protein>
<gene>
    <name evidence="2" type="ORF">ACH5RR_012228</name>
</gene>
<comment type="caution">
    <text evidence="2">The sequence shown here is derived from an EMBL/GenBank/DDBJ whole genome shotgun (WGS) entry which is preliminary data.</text>
</comment>